<dbReference type="RefSeq" id="WP_154230041.1">
    <property type="nucleotide sequence ID" value="NZ_CP045309.1"/>
</dbReference>
<evidence type="ECO:0000313" key="4">
    <source>
        <dbReference type="EMBL" id="NES26762.1"/>
    </source>
</evidence>
<evidence type="ECO:0000313" key="6">
    <source>
        <dbReference type="Proteomes" id="UP000402241"/>
    </source>
</evidence>
<feature type="region of interest" description="Disordered" evidence="1">
    <location>
        <begin position="256"/>
        <end position="298"/>
    </location>
</feature>
<name>A0AAJ3DHN3_9ACTN</name>
<dbReference type="AlphaFoldDB" id="A0AAJ3DHN3"/>
<sequence length="298" mass="30773">MHCQTCGADSSTAGACPRCGVSPDRPALSPGMPTFAVQGIGLAASFTVGLTALLYTLVALAPALRVLLAPPDGDPGRQPAPLAAEGLLSLAYVVVFLTAAVLVMVWMFRARKNTDAFPGGRKVLAAHWAITGWWVPVASLAVPCVVLVGIVRDSLDRVWLRVLVGVWWLAWLAFGIADLVTSLAEARDRVRRAEAGLAPDLDFYRDAALRNSVPALACLVAAAALVAVVLRVSAAQQARIDGAAWRAALLPSPVPAQPVTEPSPQVPGDVAEASPQVPGDLTVASPQVPPGPGGTIGA</sequence>
<proteinExistence type="predicted"/>
<feature type="transmembrane region" description="Helical" evidence="2">
    <location>
        <begin position="35"/>
        <end position="61"/>
    </location>
</feature>
<dbReference type="Proteomes" id="UP000477779">
    <property type="component" value="Unassembled WGS sequence"/>
</dbReference>
<protein>
    <submittedName>
        <fullName evidence="4">DUF4328 domain-containing protein</fullName>
    </submittedName>
</protein>
<dbReference type="EMBL" id="CP045309">
    <property type="protein sequence ID" value="QGL50918.1"/>
    <property type="molecule type" value="Genomic_DNA"/>
</dbReference>
<keyword evidence="2" id="KW-0812">Transmembrane</keyword>
<reference evidence="4 7" key="2">
    <citation type="submission" date="2020-02" db="EMBL/GenBank/DDBJ databases">
        <title>WGS of Micromonospora spp. isolated from hot spring.</title>
        <authorList>
            <person name="Thawai C."/>
        </authorList>
    </citation>
    <scope>NUCLEOTIDE SEQUENCE [LARGE SCALE GENOMIC DNA]</scope>
    <source>
        <strain evidence="4 7">TMS7</strain>
    </source>
</reference>
<gene>
    <name evidence="4" type="ORF">G3561_04220</name>
    <name evidence="5" type="ORF">GCE86_30145</name>
</gene>
<dbReference type="Proteomes" id="UP000402241">
    <property type="component" value="Chromosome"/>
</dbReference>
<feature type="transmembrane region" description="Helical" evidence="2">
    <location>
        <begin position="82"/>
        <end position="108"/>
    </location>
</feature>
<keyword evidence="2" id="KW-1133">Transmembrane helix</keyword>
<evidence type="ECO:0000313" key="7">
    <source>
        <dbReference type="Proteomes" id="UP000477779"/>
    </source>
</evidence>
<organism evidence="4 7">
    <name type="scientific">Micromonospora terminaliae</name>
    <dbReference type="NCBI Taxonomy" id="1914461"/>
    <lineage>
        <taxon>Bacteria</taxon>
        <taxon>Bacillati</taxon>
        <taxon>Actinomycetota</taxon>
        <taxon>Actinomycetes</taxon>
        <taxon>Micromonosporales</taxon>
        <taxon>Micromonosporaceae</taxon>
        <taxon>Micromonospora</taxon>
    </lineage>
</organism>
<reference evidence="5 6" key="1">
    <citation type="submission" date="2019-10" db="EMBL/GenBank/DDBJ databases">
        <title>Genome Sequence of Micromonospora terminaliae DSM 101760.</title>
        <authorList>
            <person name="Guo L."/>
        </authorList>
    </citation>
    <scope>NUCLEOTIDE SEQUENCE [LARGE SCALE GENOMIC DNA]</scope>
    <source>
        <strain evidence="5 6">DSM 101760</strain>
    </source>
</reference>
<evidence type="ECO:0000256" key="1">
    <source>
        <dbReference type="SAM" id="MobiDB-lite"/>
    </source>
</evidence>
<evidence type="ECO:0000256" key="2">
    <source>
        <dbReference type="SAM" id="Phobius"/>
    </source>
</evidence>
<keyword evidence="2" id="KW-0472">Membrane</keyword>
<accession>A0AAJ3DHN3</accession>
<feature type="transmembrane region" description="Helical" evidence="2">
    <location>
        <begin position="128"/>
        <end position="151"/>
    </location>
</feature>
<dbReference type="EMBL" id="JAAHBZ010000001">
    <property type="protein sequence ID" value="NES26762.1"/>
    <property type="molecule type" value="Genomic_DNA"/>
</dbReference>
<feature type="transmembrane region" description="Helical" evidence="2">
    <location>
        <begin position="158"/>
        <end position="177"/>
    </location>
</feature>
<feature type="domain" description="DUF4328" evidence="3">
    <location>
        <begin position="84"/>
        <end position="232"/>
    </location>
</feature>
<feature type="transmembrane region" description="Helical" evidence="2">
    <location>
        <begin position="212"/>
        <end position="230"/>
    </location>
</feature>
<dbReference type="Pfam" id="PF14219">
    <property type="entry name" value="DUF4328"/>
    <property type="match status" value="1"/>
</dbReference>
<dbReference type="InterPro" id="IPR025565">
    <property type="entry name" value="DUF4328"/>
</dbReference>
<keyword evidence="6" id="KW-1185">Reference proteome</keyword>
<evidence type="ECO:0000259" key="3">
    <source>
        <dbReference type="Pfam" id="PF14219"/>
    </source>
</evidence>
<evidence type="ECO:0000313" key="5">
    <source>
        <dbReference type="EMBL" id="QGL50918.1"/>
    </source>
</evidence>